<dbReference type="CDD" id="cd00590">
    <property type="entry name" value="RRM_SF"/>
    <property type="match status" value="1"/>
</dbReference>
<evidence type="ECO:0000256" key="2">
    <source>
        <dbReference type="PROSITE-ProRule" id="PRU00176"/>
    </source>
</evidence>
<feature type="domain" description="RRM" evidence="4">
    <location>
        <begin position="187"/>
        <end position="266"/>
    </location>
</feature>
<proteinExistence type="predicted"/>
<feature type="compositionally biased region" description="Basic and acidic residues" evidence="3">
    <location>
        <begin position="270"/>
        <end position="289"/>
    </location>
</feature>
<keyword evidence="1 2" id="KW-0694">RNA-binding</keyword>
<evidence type="ECO:0000313" key="6">
    <source>
        <dbReference type="Proteomes" id="UP000283530"/>
    </source>
</evidence>
<dbReference type="InterPro" id="IPR050502">
    <property type="entry name" value="Euk_RNA-bind_prot"/>
</dbReference>
<evidence type="ECO:0000259" key="4">
    <source>
        <dbReference type="PROSITE" id="PS50102"/>
    </source>
</evidence>
<reference evidence="5 6" key="1">
    <citation type="journal article" date="2019" name="Nat. Plants">
        <title>Stout camphor tree genome fills gaps in understanding of flowering plant genome evolution.</title>
        <authorList>
            <person name="Chaw S.M."/>
            <person name="Liu Y.C."/>
            <person name="Wu Y.W."/>
            <person name="Wang H.Y."/>
            <person name="Lin C.I."/>
            <person name="Wu C.S."/>
            <person name="Ke H.M."/>
            <person name="Chang L.Y."/>
            <person name="Hsu C.Y."/>
            <person name="Yang H.T."/>
            <person name="Sudianto E."/>
            <person name="Hsu M.H."/>
            <person name="Wu K.P."/>
            <person name="Wang L.N."/>
            <person name="Leebens-Mack J.H."/>
            <person name="Tsai I.J."/>
        </authorList>
    </citation>
    <scope>NUCLEOTIDE SEQUENCE [LARGE SCALE GENOMIC DNA]</scope>
    <source>
        <strain evidence="6">cv. Chaw 1501</strain>
        <tissue evidence="5">Young leaves</tissue>
    </source>
</reference>
<dbReference type="PANTHER" id="PTHR48025:SF17">
    <property type="entry name" value="28 KDA RIBONUCLEOPROTEIN, CHLOROPLASTIC"/>
    <property type="match status" value="1"/>
</dbReference>
<feature type="region of interest" description="Disordered" evidence="3">
    <location>
        <begin position="270"/>
        <end position="305"/>
    </location>
</feature>
<evidence type="ECO:0000256" key="3">
    <source>
        <dbReference type="SAM" id="MobiDB-lite"/>
    </source>
</evidence>
<dbReference type="InterPro" id="IPR000504">
    <property type="entry name" value="RRM_dom"/>
</dbReference>
<dbReference type="SMART" id="SM00360">
    <property type="entry name" value="RRM"/>
    <property type="match status" value="2"/>
</dbReference>
<dbReference type="InterPro" id="IPR012677">
    <property type="entry name" value="Nucleotide-bd_a/b_plait_sf"/>
</dbReference>
<dbReference type="GO" id="GO:1901259">
    <property type="term" value="P:chloroplast rRNA processing"/>
    <property type="evidence" value="ECO:0007669"/>
    <property type="project" value="TreeGrafter"/>
</dbReference>
<dbReference type="Gene3D" id="3.30.70.330">
    <property type="match status" value="2"/>
</dbReference>
<evidence type="ECO:0000256" key="1">
    <source>
        <dbReference type="ARBA" id="ARBA00022884"/>
    </source>
</evidence>
<keyword evidence="6" id="KW-1185">Reference proteome</keyword>
<dbReference type="Proteomes" id="UP000283530">
    <property type="component" value="Unassembled WGS sequence"/>
</dbReference>
<sequence>MLVMALRLPRFPSTLFGGKTQQQQQQQKEVPKLFSWPKPSQFKPPLSLFFSPVTRTRIPNNNRTLLFPVSLATQQQLQTPSSDSQQQQEPIPDRTRLIAQNIPWTCSAQDIRSLFEKYGTVTDVELSMFNKFKNRGLAFVTMGSVEEALAALENLDSYELDGRVIKIEFSRSLKKKPSVTADSVKMYDVFVGNLAWKVTSSDLSEFFGGENGNALRAEVVYHTNPRRPAGYGFVSFSSKEEVEAAIANYDGKELMGRSIRLHLSKKDNARFERESKGDKFKEESVKVNDNEGPANNADEVSSEAE</sequence>
<dbReference type="AlphaFoldDB" id="A0A443PGQ3"/>
<dbReference type="GO" id="GO:0003729">
    <property type="term" value="F:mRNA binding"/>
    <property type="evidence" value="ECO:0007669"/>
    <property type="project" value="TreeGrafter"/>
</dbReference>
<dbReference type="STRING" id="337451.A0A443PGQ3"/>
<dbReference type="Pfam" id="PF00076">
    <property type="entry name" value="RRM_1"/>
    <property type="match status" value="2"/>
</dbReference>
<protein>
    <submittedName>
        <fullName evidence="5">RNA-binding protein CP33, chloroplastic</fullName>
    </submittedName>
</protein>
<dbReference type="OrthoDB" id="272703at2759"/>
<dbReference type="SUPFAM" id="SSF54928">
    <property type="entry name" value="RNA-binding domain, RBD"/>
    <property type="match status" value="2"/>
</dbReference>
<gene>
    <name evidence="5" type="ORF">CKAN_01903100</name>
</gene>
<dbReference type="PROSITE" id="PS50102">
    <property type="entry name" value="RRM"/>
    <property type="match status" value="2"/>
</dbReference>
<feature type="domain" description="RRM" evidence="4">
    <location>
        <begin position="95"/>
        <end position="172"/>
    </location>
</feature>
<dbReference type="EMBL" id="QPKB01000008">
    <property type="protein sequence ID" value="RWR89956.1"/>
    <property type="molecule type" value="Genomic_DNA"/>
</dbReference>
<name>A0A443PGQ3_9MAGN</name>
<evidence type="ECO:0000313" key="5">
    <source>
        <dbReference type="EMBL" id="RWR89956.1"/>
    </source>
</evidence>
<organism evidence="5 6">
    <name type="scientific">Cinnamomum micranthum f. kanehirae</name>
    <dbReference type="NCBI Taxonomy" id="337451"/>
    <lineage>
        <taxon>Eukaryota</taxon>
        <taxon>Viridiplantae</taxon>
        <taxon>Streptophyta</taxon>
        <taxon>Embryophyta</taxon>
        <taxon>Tracheophyta</taxon>
        <taxon>Spermatophyta</taxon>
        <taxon>Magnoliopsida</taxon>
        <taxon>Magnoliidae</taxon>
        <taxon>Laurales</taxon>
        <taxon>Lauraceae</taxon>
        <taxon>Cinnamomum</taxon>
    </lineage>
</organism>
<comment type="caution">
    <text evidence="5">The sequence shown here is derived from an EMBL/GenBank/DDBJ whole genome shotgun (WGS) entry which is preliminary data.</text>
</comment>
<dbReference type="InterPro" id="IPR035979">
    <property type="entry name" value="RBD_domain_sf"/>
</dbReference>
<accession>A0A443PGQ3</accession>
<dbReference type="GO" id="GO:0009535">
    <property type="term" value="C:chloroplast thylakoid membrane"/>
    <property type="evidence" value="ECO:0007669"/>
    <property type="project" value="TreeGrafter"/>
</dbReference>
<dbReference type="PANTHER" id="PTHR48025">
    <property type="entry name" value="OS02G0815200 PROTEIN"/>
    <property type="match status" value="1"/>
</dbReference>